<dbReference type="PANTHER" id="PTHR46766">
    <property type="entry name" value="GLUTAMINE-RICH PROTEIN 2"/>
    <property type="match status" value="1"/>
</dbReference>
<reference evidence="4" key="1">
    <citation type="submission" date="2022-08" db="EMBL/GenBank/DDBJ databases">
        <title>Whole genome sequencing of non-tuberculosis mycobacteria type-strains.</title>
        <authorList>
            <person name="Igarashi Y."/>
            <person name="Osugi A."/>
            <person name="Mitarai S."/>
        </authorList>
    </citation>
    <scope>NUCLEOTIDE SEQUENCE</scope>
    <source>
        <strain evidence="4">DSM 45127</strain>
    </source>
</reference>
<feature type="domain" description="PPE" evidence="3">
    <location>
        <begin position="2"/>
        <end position="162"/>
    </location>
</feature>
<evidence type="ECO:0000313" key="4">
    <source>
        <dbReference type="EMBL" id="UMB68463.1"/>
    </source>
</evidence>
<gene>
    <name evidence="4" type="ORF">MKK62_18860</name>
</gene>
<accession>A0ABY3VLT0</accession>
<feature type="compositionally biased region" description="Low complexity" evidence="2">
    <location>
        <begin position="175"/>
        <end position="200"/>
    </location>
</feature>
<feature type="region of interest" description="Disordered" evidence="2">
    <location>
        <begin position="166"/>
        <end position="200"/>
    </location>
</feature>
<name>A0ABY3VLT0_9MYCO</name>
<dbReference type="InterPro" id="IPR000030">
    <property type="entry name" value="PPE_dom"/>
</dbReference>
<dbReference type="Proteomes" id="UP001055336">
    <property type="component" value="Chromosome"/>
</dbReference>
<evidence type="ECO:0000259" key="3">
    <source>
        <dbReference type="Pfam" id="PF00823"/>
    </source>
</evidence>
<evidence type="ECO:0000256" key="2">
    <source>
        <dbReference type="SAM" id="MobiDB-lite"/>
    </source>
</evidence>
<dbReference type="Gene3D" id="1.20.1260.20">
    <property type="entry name" value="PPE superfamily"/>
    <property type="match status" value="1"/>
</dbReference>
<protein>
    <submittedName>
        <fullName evidence="4">PPE family protein</fullName>
    </submittedName>
</protein>
<dbReference type="PANTHER" id="PTHR46766:SF1">
    <property type="entry name" value="GLUTAMINE-RICH PROTEIN 2"/>
    <property type="match status" value="1"/>
</dbReference>
<organism evidence="4 5">
    <name type="scientific">Mycobacterium paraterrae</name>
    <dbReference type="NCBI Taxonomy" id="577492"/>
    <lineage>
        <taxon>Bacteria</taxon>
        <taxon>Bacillati</taxon>
        <taxon>Actinomycetota</taxon>
        <taxon>Actinomycetes</taxon>
        <taxon>Mycobacteriales</taxon>
        <taxon>Mycobacteriaceae</taxon>
        <taxon>Mycobacterium</taxon>
    </lineage>
</organism>
<dbReference type="EMBL" id="CP092488">
    <property type="protein sequence ID" value="UMB68463.1"/>
    <property type="molecule type" value="Genomic_DNA"/>
</dbReference>
<evidence type="ECO:0000313" key="5">
    <source>
        <dbReference type="Proteomes" id="UP001055336"/>
    </source>
</evidence>
<dbReference type="RefSeq" id="WP_240259106.1">
    <property type="nucleotide sequence ID" value="NZ_CP092488.2"/>
</dbReference>
<keyword evidence="5" id="KW-1185">Reference proteome</keyword>
<evidence type="ECO:0000256" key="1">
    <source>
        <dbReference type="ARBA" id="ARBA00010652"/>
    </source>
</evidence>
<sequence>MDFTTLPPEVISALIHSGPGSESLVDAATAWRQLGADLEDAADNYTATVSGMADAWHGPSAAAMSQSVAPYLTWLRTTSQQAQQVAAAAQAAATAFNTASATVVPTAQVLANRTLLAKLLATNIFGRNMPAIAATEAAYQEMWATNAAAMTRYQAASTQATTLPQFTSPVSMTNPSGQPEQQAQQAAAQQSSAATTAANSAATTGATSAAASPAPAIPTAFDPNEGFVGLANTYANQFISSGFPINLLSYLAQSQSAQALSGVSAQVGQGVSEGENALGGAASSLGGGAAGALGSLGGGGGLGALGAAGLSAPTAAAATGVAVPMGGLMAPPGAGTLLATSQTPVQLASAATPLGTGATPGTSMMPPLMAPPISPGSGWRKRKAQKYEDISIGAELKGNVMKPPPSAG</sequence>
<dbReference type="InterPro" id="IPR038332">
    <property type="entry name" value="PPE_sf"/>
</dbReference>
<comment type="similarity">
    <text evidence="1">Belongs to the mycobacterial PPE family.</text>
</comment>
<proteinExistence type="inferred from homology"/>
<dbReference type="Pfam" id="PF00823">
    <property type="entry name" value="PPE"/>
    <property type="match status" value="1"/>
</dbReference>
<dbReference type="SUPFAM" id="SSF140459">
    <property type="entry name" value="PE/PPE dimer-like"/>
    <property type="match status" value="1"/>
</dbReference>